<proteinExistence type="predicted"/>
<keyword evidence="4" id="KW-1185">Reference proteome</keyword>
<keyword evidence="2" id="KW-0812">Transmembrane</keyword>
<dbReference type="RefSeq" id="WP_188428617.1">
    <property type="nucleotide sequence ID" value="NZ_BAABKH010000005.1"/>
</dbReference>
<comment type="caution">
    <text evidence="3">The sequence shown here is derived from an EMBL/GenBank/DDBJ whole genome shotgun (WGS) entry which is preliminary data.</text>
</comment>
<feature type="region of interest" description="Disordered" evidence="1">
    <location>
        <begin position="37"/>
        <end position="60"/>
    </location>
</feature>
<keyword evidence="2" id="KW-1133">Transmembrane helix</keyword>
<dbReference type="EMBL" id="BMEM01000001">
    <property type="protein sequence ID" value="GGF45456.1"/>
    <property type="molecule type" value="Genomic_DNA"/>
</dbReference>
<name>A0A917F5I2_9MICO</name>
<dbReference type="Proteomes" id="UP000605670">
    <property type="component" value="Unassembled WGS sequence"/>
</dbReference>
<evidence type="ECO:0000256" key="2">
    <source>
        <dbReference type="SAM" id="Phobius"/>
    </source>
</evidence>
<dbReference type="Pfam" id="PF16951">
    <property type="entry name" value="MaAIMP_sms"/>
    <property type="match status" value="1"/>
</dbReference>
<accession>A0A917F5I2</accession>
<feature type="transmembrane region" description="Helical" evidence="2">
    <location>
        <begin position="6"/>
        <end position="27"/>
    </location>
</feature>
<evidence type="ECO:0008006" key="5">
    <source>
        <dbReference type="Google" id="ProtNLM"/>
    </source>
</evidence>
<sequence length="60" mass="6606">MTGISIAMMIVAMIIVWGGLIASILFLRRNPEVVGGPHEDPDLVLDDEQRAHQAHPTRDT</sequence>
<reference evidence="3" key="2">
    <citation type="submission" date="2020-09" db="EMBL/GenBank/DDBJ databases">
        <authorList>
            <person name="Sun Q."/>
            <person name="Zhou Y."/>
        </authorList>
    </citation>
    <scope>NUCLEOTIDE SEQUENCE</scope>
    <source>
        <strain evidence="3">CGMCC 1.12160</strain>
    </source>
</reference>
<dbReference type="AlphaFoldDB" id="A0A917F5I2"/>
<keyword evidence="2" id="KW-0472">Membrane</keyword>
<protein>
    <recommendedName>
        <fullName evidence="5">Methionine and alanine importer, small subunit</fullName>
    </recommendedName>
</protein>
<gene>
    <name evidence="3" type="ORF">GCM10011366_11470</name>
</gene>
<reference evidence="3" key="1">
    <citation type="journal article" date="2014" name="Int. J. Syst. Evol. Microbiol.">
        <title>Complete genome sequence of Corynebacterium casei LMG S-19264T (=DSM 44701T), isolated from a smear-ripened cheese.</title>
        <authorList>
            <consortium name="US DOE Joint Genome Institute (JGI-PGF)"/>
            <person name="Walter F."/>
            <person name="Albersmeier A."/>
            <person name="Kalinowski J."/>
            <person name="Ruckert C."/>
        </authorList>
    </citation>
    <scope>NUCLEOTIDE SEQUENCE</scope>
    <source>
        <strain evidence="3">CGMCC 1.12160</strain>
    </source>
</reference>
<evidence type="ECO:0000313" key="3">
    <source>
        <dbReference type="EMBL" id="GGF45456.1"/>
    </source>
</evidence>
<evidence type="ECO:0000256" key="1">
    <source>
        <dbReference type="SAM" id="MobiDB-lite"/>
    </source>
</evidence>
<dbReference type="NCBIfam" id="NF033493">
    <property type="entry name" value="MetS_like_NSS"/>
    <property type="match status" value="1"/>
</dbReference>
<organism evidence="3 4">
    <name type="scientific">Ornithinimicrobium tianjinense</name>
    <dbReference type="NCBI Taxonomy" id="1195761"/>
    <lineage>
        <taxon>Bacteria</taxon>
        <taxon>Bacillati</taxon>
        <taxon>Actinomycetota</taxon>
        <taxon>Actinomycetes</taxon>
        <taxon>Micrococcales</taxon>
        <taxon>Ornithinimicrobiaceae</taxon>
        <taxon>Ornithinimicrobium</taxon>
    </lineage>
</organism>
<evidence type="ECO:0000313" key="4">
    <source>
        <dbReference type="Proteomes" id="UP000605670"/>
    </source>
</evidence>
<dbReference type="InterPro" id="IPR031596">
    <property type="entry name" value="MaAIMP_sms"/>
</dbReference>